<gene>
    <name evidence="6" type="ORF">CLW00_10914</name>
</gene>
<dbReference type="InterPro" id="IPR008778">
    <property type="entry name" value="Pirin_C_dom"/>
</dbReference>
<sequence length="283" mass="32054">MKTIKEIHKASYHPIADLITYNPLPSPKLRQIDPFIFLNHHGHQTYPKNNNGLPFGPHPHRGMETVTFILEGDIMHKDSGGHESVINAGGIQWMTAGSGLIHAEVSSDKFKKEGGDLEILQLWLNLPAKLKMTKPRYIGLQKEEINHFELEEGKVYVQMIAGDWENNQGSFDTLWPISLSTVHLKKGGKIQKDIPQEENVFFYIVRGEVKIQGEKVPFRNLIEFNNDGKSVAFEASEDAVVILGHAKPFNESMVAQGPFVMNTNQEIMQAYQDYQEGKFGTWE</sequence>
<dbReference type="InterPro" id="IPR014710">
    <property type="entry name" value="RmlC-like_jellyroll"/>
</dbReference>
<dbReference type="Gene3D" id="2.60.120.10">
    <property type="entry name" value="Jelly Rolls"/>
    <property type="match status" value="2"/>
</dbReference>
<dbReference type="InterPro" id="IPR053186">
    <property type="entry name" value="QDO-related"/>
</dbReference>
<dbReference type="Proteomes" id="UP000238157">
    <property type="component" value="Unassembled WGS sequence"/>
</dbReference>
<evidence type="ECO:0000256" key="3">
    <source>
        <dbReference type="RuleBase" id="RU003457"/>
    </source>
</evidence>
<reference evidence="6 7" key="1">
    <citation type="submission" date="2018-03" db="EMBL/GenBank/DDBJ databases">
        <title>Genomic Encyclopedia of Archaeal and Bacterial Type Strains, Phase II (KMG-II): from individual species to whole genera.</title>
        <authorList>
            <person name="Goeker M."/>
        </authorList>
    </citation>
    <scope>NUCLEOTIDE SEQUENCE [LARGE SCALE GENOMIC DNA]</scope>
    <source>
        <strain evidence="6 7">DSM 27929</strain>
    </source>
</reference>
<keyword evidence="7" id="KW-1185">Reference proteome</keyword>
<evidence type="ECO:0008006" key="8">
    <source>
        <dbReference type="Google" id="ProtNLM"/>
    </source>
</evidence>
<feature type="domain" description="Pirin C-terminal" evidence="5">
    <location>
        <begin position="182"/>
        <end position="280"/>
    </location>
</feature>
<dbReference type="InterPro" id="IPR003829">
    <property type="entry name" value="Pirin_N_dom"/>
</dbReference>
<comment type="cofactor">
    <cofactor evidence="2">
        <name>Fe cation</name>
        <dbReference type="ChEBI" id="CHEBI:24875"/>
    </cofactor>
    <text evidence="2">Binds 1 Fe cation per subunit.</text>
</comment>
<dbReference type="Pfam" id="PF02678">
    <property type="entry name" value="Pirin"/>
    <property type="match status" value="1"/>
</dbReference>
<dbReference type="Pfam" id="PF05726">
    <property type="entry name" value="Pirin_C"/>
    <property type="match status" value="1"/>
</dbReference>
<feature type="binding site" evidence="2">
    <location>
        <position position="58"/>
    </location>
    <ligand>
        <name>Fe cation</name>
        <dbReference type="ChEBI" id="CHEBI:24875"/>
    </ligand>
</feature>
<evidence type="ECO:0000313" key="7">
    <source>
        <dbReference type="Proteomes" id="UP000238157"/>
    </source>
</evidence>
<name>A0A2T0WHI3_9BACT</name>
<dbReference type="CDD" id="cd02247">
    <property type="entry name" value="cupin_pirin_C"/>
    <property type="match status" value="1"/>
</dbReference>
<feature type="binding site" evidence="2">
    <location>
        <position position="102"/>
    </location>
    <ligand>
        <name>Fe cation</name>
        <dbReference type="ChEBI" id="CHEBI:24875"/>
    </ligand>
</feature>
<evidence type="ECO:0000256" key="1">
    <source>
        <dbReference type="ARBA" id="ARBA00008416"/>
    </source>
</evidence>
<feature type="binding site" evidence="2">
    <location>
        <position position="104"/>
    </location>
    <ligand>
        <name>Fe cation</name>
        <dbReference type="ChEBI" id="CHEBI:24875"/>
    </ligand>
</feature>
<dbReference type="InterPro" id="IPR012093">
    <property type="entry name" value="Pirin"/>
</dbReference>
<dbReference type="AlphaFoldDB" id="A0A2T0WHI3"/>
<dbReference type="GO" id="GO:0046872">
    <property type="term" value="F:metal ion binding"/>
    <property type="evidence" value="ECO:0007669"/>
    <property type="project" value="UniProtKB-KW"/>
</dbReference>
<keyword evidence="2" id="KW-0479">Metal-binding</keyword>
<dbReference type="CDD" id="cd02909">
    <property type="entry name" value="cupin_pirin_N"/>
    <property type="match status" value="1"/>
</dbReference>
<dbReference type="InterPro" id="IPR011051">
    <property type="entry name" value="RmlC_Cupin_sf"/>
</dbReference>
<dbReference type="PANTHER" id="PTHR43594:SF1">
    <property type="entry name" value="QUERCETIN 2,3-DIOXYGENASE PA2418-RELATED"/>
    <property type="match status" value="1"/>
</dbReference>
<dbReference type="SUPFAM" id="SSF51182">
    <property type="entry name" value="RmlC-like cupins"/>
    <property type="match status" value="1"/>
</dbReference>
<evidence type="ECO:0000259" key="5">
    <source>
        <dbReference type="Pfam" id="PF05726"/>
    </source>
</evidence>
<proteinExistence type="inferred from homology"/>
<comment type="caution">
    <text evidence="6">The sequence shown here is derived from an EMBL/GenBank/DDBJ whole genome shotgun (WGS) entry which is preliminary data.</text>
</comment>
<evidence type="ECO:0000256" key="2">
    <source>
        <dbReference type="PIRSR" id="PIRSR006232-1"/>
    </source>
</evidence>
<evidence type="ECO:0000259" key="4">
    <source>
        <dbReference type="Pfam" id="PF02678"/>
    </source>
</evidence>
<accession>A0A2T0WHI3</accession>
<evidence type="ECO:0000313" key="6">
    <source>
        <dbReference type="EMBL" id="PRY86170.1"/>
    </source>
</evidence>
<protein>
    <recommendedName>
        <fullName evidence="8">Pirin family protein</fullName>
    </recommendedName>
</protein>
<dbReference type="RefSeq" id="WP_106134509.1">
    <property type="nucleotide sequence ID" value="NZ_PVTR01000009.1"/>
</dbReference>
<dbReference type="PIRSF" id="PIRSF006232">
    <property type="entry name" value="Pirin"/>
    <property type="match status" value="1"/>
</dbReference>
<keyword evidence="2" id="KW-0408">Iron</keyword>
<dbReference type="EMBL" id="PVTR01000009">
    <property type="protein sequence ID" value="PRY86170.1"/>
    <property type="molecule type" value="Genomic_DNA"/>
</dbReference>
<feature type="domain" description="Pirin N-terminal" evidence="4">
    <location>
        <begin position="25"/>
        <end position="124"/>
    </location>
</feature>
<organism evidence="6 7">
    <name type="scientific">Mongoliibacter ruber</name>
    <dbReference type="NCBI Taxonomy" id="1750599"/>
    <lineage>
        <taxon>Bacteria</taxon>
        <taxon>Pseudomonadati</taxon>
        <taxon>Bacteroidota</taxon>
        <taxon>Cytophagia</taxon>
        <taxon>Cytophagales</taxon>
        <taxon>Cyclobacteriaceae</taxon>
        <taxon>Mongoliibacter</taxon>
    </lineage>
</organism>
<feature type="binding site" evidence="2">
    <location>
        <position position="60"/>
    </location>
    <ligand>
        <name>Fe cation</name>
        <dbReference type="ChEBI" id="CHEBI:24875"/>
    </ligand>
</feature>
<dbReference type="OrthoDB" id="321327at2"/>
<dbReference type="PANTHER" id="PTHR43594">
    <property type="entry name" value="QUERCETIN 2,3-DIOXYGENASE"/>
    <property type="match status" value="1"/>
</dbReference>
<comment type="similarity">
    <text evidence="1 3">Belongs to the pirin family.</text>
</comment>